<dbReference type="EMBL" id="CP002299">
    <property type="protein sequence ID" value="ADP81627.1"/>
    <property type="molecule type" value="Genomic_DNA"/>
</dbReference>
<evidence type="ECO:0000256" key="3">
    <source>
        <dbReference type="RuleBase" id="RU003682"/>
    </source>
</evidence>
<evidence type="ECO:0000313" key="6">
    <source>
        <dbReference type="Proteomes" id="UP000002484"/>
    </source>
</evidence>
<dbReference type="InterPro" id="IPR005123">
    <property type="entry name" value="Oxoglu/Fe-dep_dioxygenase_dom"/>
</dbReference>
<dbReference type="STRING" id="298654.FraEuI1c_3620"/>
<dbReference type="HOGENOM" id="CLU_010119_6_1_11"/>
<dbReference type="InParanoid" id="E3J0J8"/>
<evidence type="ECO:0000256" key="1">
    <source>
        <dbReference type="ARBA" id="ARBA00004792"/>
    </source>
</evidence>
<dbReference type="RefSeq" id="WP_013424745.1">
    <property type="nucleotide sequence ID" value="NC_014666.1"/>
</dbReference>
<evidence type="ECO:0000313" key="5">
    <source>
        <dbReference type="EMBL" id="ADP81627.1"/>
    </source>
</evidence>
<dbReference type="SUPFAM" id="SSF51197">
    <property type="entry name" value="Clavaminate synthase-like"/>
    <property type="match status" value="1"/>
</dbReference>
<keyword evidence="6" id="KW-1185">Reference proteome</keyword>
<dbReference type="AlphaFoldDB" id="E3J0J8"/>
<gene>
    <name evidence="5" type="ordered locus">FraEuI1c_3620</name>
</gene>
<dbReference type="InterPro" id="IPR050231">
    <property type="entry name" value="Iron_ascorbate_oxido_reductase"/>
</dbReference>
<comment type="similarity">
    <text evidence="3">Belongs to the iron/ascorbate-dependent oxidoreductase family.</text>
</comment>
<dbReference type="GO" id="GO:0046872">
    <property type="term" value="F:metal ion binding"/>
    <property type="evidence" value="ECO:0007669"/>
    <property type="project" value="UniProtKB-KW"/>
</dbReference>
<name>E3J0J8_PSEI1</name>
<keyword evidence="2" id="KW-0045">Antibiotic biosynthesis</keyword>
<dbReference type="PANTHER" id="PTHR47990">
    <property type="entry name" value="2-OXOGLUTARATE (2OG) AND FE(II)-DEPENDENT OXYGENASE SUPERFAMILY PROTEIN-RELATED"/>
    <property type="match status" value="1"/>
</dbReference>
<dbReference type="PROSITE" id="PS51471">
    <property type="entry name" value="FE2OG_OXY"/>
    <property type="match status" value="1"/>
</dbReference>
<accession>E3J0J8</accession>
<dbReference type="InterPro" id="IPR044861">
    <property type="entry name" value="IPNS-like_FE2OG_OXY"/>
</dbReference>
<keyword evidence="3" id="KW-0408">Iron</keyword>
<organism evidence="5 6">
    <name type="scientific">Pseudofrankia inefficax (strain DSM 45817 / CECT 9037 / DDB 130130 / EuI1c)</name>
    <name type="common">Frankia inefficax</name>
    <dbReference type="NCBI Taxonomy" id="298654"/>
    <lineage>
        <taxon>Bacteria</taxon>
        <taxon>Bacillati</taxon>
        <taxon>Actinomycetota</taxon>
        <taxon>Actinomycetes</taxon>
        <taxon>Frankiales</taxon>
        <taxon>Frankiaceae</taxon>
        <taxon>Pseudofrankia</taxon>
    </lineage>
</organism>
<proteinExistence type="inferred from homology"/>
<dbReference type="Pfam" id="PF14226">
    <property type="entry name" value="DIOX_N"/>
    <property type="match status" value="1"/>
</dbReference>
<keyword evidence="3" id="KW-0479">Metal-binding</keyword>
<sequence>MDDSGLPAPSAIFIEDRSTDGDTSAGVATVTVLDVAAAIGTGSAGVSAAGEAAVAERLVASFRHTGFAVITGHGVDLGLFERFCAESAAFFALPLAEKLEVGFPAPEVIRGYEPVPDDSGPVRAPNMMESLLINQLEPVDDYPDGSAQARLWRWPNLWPSRPASLRGVWEDYYRAMTALGDRLLELVALGVGLPKDWFADKFDRHFNNLAANHYPPRAGSVSGSPMLRNRPHTDHGALTLLYRPSEPGGLEVFAEGRWWQVPFVPGSLVINIGDMLERWTGGLLPATPHRVVNSADGAATGRSSVAYFQQPNPDALVAPALPVVAGRPDYSPVIAGEHISRKELGYHTVSAALDA</sequence>
<dbReference type="Gene3D" id="2.60.120.330">
    <property type="entry name" value="B-lactam Antibiotic, Isopenicillin N Synthase, Chain"/>
    <property type="match status" value="1"/>
</dbReference>
<comment type="pathway">
    <text evidence="1">Antibiotic biosynthesis.</text>
</comment>
<reference evidence="5 6" key="1">
    <citation type="submission" date="2010-10" db="EMBL/GenBank/DDBJ databases">
        <title>Complete sequence of Frankia sp. EuI1c.</title>
        <authorList>
            <consortium name="US DOE Joint Genome Institute"/>
            <person name="Lucas S."/>
            <person name="Copeland A."/>
            <person name="Lapidus A."/>
            <person name="Cheng J.-F."/>
            <person name="Bruce D."/>
            <person name="Goodwin L."/>
            <person name="Pitluck S."/>
            <person name="Chertkov O."/>
            <person name="Detter J.C."/>
            <person name="Han C."/>
            <person name="Tapia R."/>
            <person name="Land M."/>
            <person name="Hauser L."/>
            <person name="Jeffries C."/>
            <person name="Kyrpides N."/>
            <person name="Ivanova N."/>
            <person name="Mikhailova N."/>
            <person name="Beauchemin N."/>
            <person name="Sen A."/>
            <person name="Sur S.A."/>
            <person name="Gtari M."/>
            <person name="Wall L."/>
            <person name="Tisa L."/>
            <person name="Woyke T."/>
        </authorList>
    </citation>
    <scope>NUCLEOTIDE SEQUENCE [LARGE SCALE GENOMIC DNA]</scope>
    <source>
        <strain evidence="6">DSM 45817 / CECT 9037 / EuI1c</strain>
    </source>
</reference>
<keyword evidence="3" id="KW-0560">Oxidoreductase</keyword>
<dbReference type="OrthoDB" id="21825at2"/>
<dbReference type="GO" id="GO:0016491">
    <property type="term" value="F:oxidoreductase activity"/>
    <property type="evidence" value="ECO:0007669"/>
    <property type="project" value="UniProtKB-KW"/>
</dbReference>
<dbReference type="KEGG" id="fri:FraEuI1c_3620"/>
<dbReference type="Proteomes" id="UP000002484">
    <property type="component" value="Chromosome"/>
</dbReference>
<dbReference type="InterPro" id="IPR027443">
    <property type="entry name" value="IPNS-like_sf"/>
</dbReference>
<evidence type="ECO:0000256" key="2">
    <source>
        <dbReference type="ARBA" id="ARBA00023194"/>
    </source>
</evidence>
<dbReference type="eggNOG" id="COG3491">
    <property type="taxonomic scope" value="Bacteria"/>
</dbReference>
<dbReference type="InterPro" id="IPR026992">
    <property type="entry name" value="DIOX_N"/>
</dbReference>
<evidence type="ECO:0000259" key="4">
    <source>
        <dbReference type="PROSITE" id="PS51471"/>
    </source>
</evidence>
<feature type="domain" description="Fe2OG dioxygenase" evidence="4">
    <location>
        <begin position="201"/>
        <end position="311"/>
    </location>
</feature>
<dbReference type="GO" id="GO:0017000">
    <property type="term" value="P:antibiotic biosynthetic process"/>
    <property type="evidence" value="ECO:0007669"/>
    <property type="project" value="UniProtKB-KW"/>
</dbReference>
<protein>
    <submittedName>
        <fullName evidence="5">2OG-Fe(II) oxygenase</fullName>
    </submittedName>
</protein>
<dbReference type="Pfam" id="PF03171">
    <property type="entry name" value="2OG-FeII_Oxy"/>
    <property type="match status" value="1"/>
</dbReference>